<dbReference type="Gene3D" id="3.40.50.300">
    <property type="entry name" value="P-loop containing nucleotide triphosphate hydrolases"/>
    <property type="match status" value="1"/>
</dbReference>
<name>A0ABV8QRL8_9BACT</name>
<dbReference type="Proteomes" id="UP001595907">
    <property type="component" value="Unassembled WGS sequence"/>
</dbReference>
<evidence type="ECO:0000313" key="6">
    <source>
        <dbReference type="Proteomes" id="UP001595907"/>
    </source>
</evidence>
<evidence type="ECO:0000256" key="3">
    <source>
        <dbReference type="ARBA" id="ARBA00022840"/>
    </source>
</evidence>
<sequence length="240" mass="26919">MFLTLQNIQHQYNNEPVLQHVNLQLQANTTLGILGKSGCGKTTLLKIIAGIIPIQVGEIILQNNNINTTPPHLRNIVYMSQEALLFPHLNVFENIAFGLRIRKENNTQVQQKVTALLTQLSLAAHAQKMPHQLSGGQKQRVNFGRALIINPPLLLLDEPFGNLDTHTRAEMQLLFKEITSNYNMASIFVTHDVKEALLVANDIGYMNNGHLKIYANQQAFIDDDITGAKNEMAFWKNVSC</sequence>
<gene>
    <name evidence="5" type="ORF">ACFOWM_08385</name>
</gene>
<evidence type="ECO:0000313" key="5">
    <source>
        <dbReference type="EMBL" id="MFC4262890.1"/>
    </source>
</evidence>
<dbReference type="PROSITE" id="PS00211">
    <property type="entry name" value="ABC_TRANSPORTER_1"/>
    <property type="match status" value="1"/>
</dbReference>
<dbReference type="SUPFAM" id="SSF52540">
    <property type="entry name" value="P-loop containing nucleoside triphosphate hydrolases"/>
    <property type="match status" value="1"/>
</dbReference>
<dbReference type="RefSeq" id="WP_379708791.1">
    <property type="nucleotide sequence ID" value="NZ_JBHSCZ010000002.1"/>
</dbReference>
<dbReference type="PANTHER" id="PTHR42781">
    <property type="entry name" value="SPERMIDINE/PUTRESCINE IMPORT ATP-BINDING PROTEIN POTA"/>
    <property type="match status" value="1"/>
</dbReference>
<evidence type="ECO:0000256" key="1">
    <source>
        <dbReference type="ARBA" id="ARBA00022448"/>
    </source>
</evidence>
<comment type="caution">
    <text evidence="5">The sequence shown here is derived from an EMBL/GenBank/DDBJ whole genome shotgun (WGS) entry which is preliminary data.</text>
</comment>
<feature type="domain" description="ABC transporter" evidence="4">
    <location>
        <begin position="3"/>
        <end position="233"/>
    </location>
</feature>
<keyword evidence="6" id="KW-1185">Reference proteome</keyword>
<organism evidence="5 6">
    <name type="scientific">Ferruginibacter yonginensis</name>
    <dbReference type="NCBI Taxonomy" id="1310416"/>
    <lineage>
        <taxon>Bacteria</taxon>
        <taxon>Pseudomonadati</taxon>
        <taxon>Bacteroidota</taxon>
        <taxon>Chitinophagia</taxon>
        <taxon>Chitinophagales</taxon>
        <taxon>Chitinophagaceae</taxon>
        <taxon>Ferruginibacter</taxon>
    </lineage>
</organism>
<dbReference type="InterPro" id="IPR027417">
    <property type="entry name" value="P-loop_NTPase"/>
</dbReference>
<dbReference type="PROSITE" id="PS50893">
    <property type="entry name" value="ABC_TRANSPORTER_2"/>
    <property type="match status" value="1"/>
</dbReference>
<dbReference type="InterPro" id="IPR003439">
    <property type="entry name" value="ABC_transporter-like_ATP-bd"/>
</dbReference>
<accession>A0ABV8QRL8</accession>
<keyword evidence="2" id="KW-0547">Nucleotide-binding</keyword>
<proteinExistence type="predicted"/>
<dbReference type="Pfam" id="PF00005">
    <property type="entry name" value="ABC_tran"/>
    <property type="match status" value="1"/>
</dbReference>
<dbReference type="PANTHER" id="PTHR42781:SF4">
    <property type="entry name" value="SPERMIDINE_PUTRESCINE IMPORT ATP-BINDING PROTEIN POTA"/>
    <property type="match status" value="1"/>
</dbReference>
<keyword evidence="1" id="KW-0813">Transport</keyword>
<protein>
    <submittedName>
        <fullName evidence="5">ABC transporter ATP-binding protein</fullName>
    </submittedName>
</protein>
<evidence type="ECO:0000259" key="4">
    <source>
        <dbReference type="PROSITE" id="PS50893"/>
    </source>
</evidence>
<keyword evidence="3 5" id="KW-0067">ATP-binding</keyword>
<evidence type="ECO:0000256" key="2">
    <source>
        <dbReference type="ARBA" id="ARBA00022741"/>
    </source>
</evidence>
<dbReference type="InterPro" id="IPR003593">
    <property type="entry name" value="AAA+_ATPase"/>
</dbReference>
<dbReference type="GO" id="GO:0005524">
    <property type="term" value="F:ATP binding"/>
    <property type="evidence" value="ECO:0007669"/>
    <property type="project" value="UniProtKB-KW"/>
</dbReference>
<dbReference type="EMBL" id="JBHSCZ010000002">
    <property type="protein sequence ID" value="MFC4262890.1"/>
    <property type="molecule type" value="Genomic_DNA"/>
</dbReference>
<dbReference type="InterPro" id="IPR017871">
    <property type="entry name" value="ABC_transporter-like_CS"/>
</dbReference>
<reference evidence="6" key="1">
    <citation type="journal article" date="2019" name="Int. J. Syst. Evol. Microbiol.">
        <title>The Global Catalogue of Microorganisms (GCM) 10K type strain sequencing project: providing services to taxonomists for standard genome sequencing and annotation.</title>
        <authorList>
            <consortium name="The Broad Institute Genomics Platform"/>
            <consortium name="The Broad Institute Genome Sequencing Center for Infectious Disease"/>
            <person name="Wu L."/>
            <person name="Ma J."/>
        </authorList>
    </citation>
    <scope>NUCLEOTIDE SEQUENCE [LARGE SCALE GENOMIC DNA]</scope>
    <source>
        <strain evidence="6">CECT 8289</strain>
    </source>
</reference>
<dbReference type="SMART" id="SM00382">
    <property type="entry name" value="AAA"/>
    <property type="match status" value="1"/>
</dbReference>
<dbReference type="InterPro" id="IPR050093">
    <property type="entry name" value="ABC_SmlMolc_Importer"/>
</dbReference>